<evidence type="ECO:0000256" key="1">
    <source>
        <dbReference type="SAM" id="MobiDB-lite"/>
    </source>
</evidence>
<gene>
    <name evidence="2" type="ORF">AGR4C_Lc10084</name>
</gene>
<protein>
    <submittedName>
        <fullName evidence="2">Uncharacterized protein</fullName>
    </submittedName>
</protein>
<dbReference type="AlphaFoldDB" id="A0A1S7QZ55"/>
<evidence type="ECO:0000313" key="2">
    <source>
        <dbReference type="EMBL" id="CUX44297.1"/>
    </source>
</evidence>
<sequence>MDVTPPLPRKSIPANADAIAHGGASGSTVYPPPGIRPAALTIVVALGVSLGKRCKNSSDDHHLAA</sequence>
<dbReference type="Proteomes" id="UP000191897">
    <property type="component" value="Unassembled WGS sequence"/>
</dbReference>
<dbReference type="EMBL" id="FBWC01000019">
    <property type="protein sequence ID" value="CUX44297.1"/>
    <property type="molecule type" value="Genomic_DNA"/>
</dbReference>
<evidence type="ECO:0000313" key="3">
    <source>
        <dbReference type="Proteomes" id="UP000191897"/>
    </source>
</evidence>
<reference evidence="2 3" key="1">
    <citation type="submission" date="2016-01" db="EMBL/GenBank/DDBJ databases">
        <authorList>
            <person name="Oliw E.H."/>
        </authorList>
    </citation>
    <scope>NUCLEOTIDE SEQUENCE [LARGE SCALE GENOMIC DNA]</scope>
    <source>
        <strain evidence="2 3">Kerr 14</strain>
    </source>
</reference>
<name>A0A1S7QZ55_AGRTU</name>
<proteinExistence type="predicted"/>
<accession>A0A1S7QZ55</accession>
<feature type="region of interest" description="Disordered" evidence="1">
    <location>
        <begin position="1"/>
        <end position="30"/>
    </location>
</feature>
<organism evidence="2 3">
    <name type="scientific">Agrobacterium tumefaciens str. Kerr 14</name>
    <dbReference type="NCBI Taxonomy" id="1183424"/>
    <lineage>
        <taxon>Bacteria</taxon>
        <taxon>Pseudomonadati</taxon>
        <taxon>Pseudomonadota</taxon>
        <taxon>Alphaproteobacteria</taxon>
        <taxon>Hyphomicrobiales</taxon>
        <taxon>Rhizobiaceae</taxon>
        <taxon>Rhizobium/Agrobacterium group</taxon>
        <taxon>Agrobacterium</taxon>
        <taxon>Agrobacterium tumefaciens complex</taxon>
    </lineage>
</organism>